<feature type="coiled-coil region" evidence="1">
    <location>
        <begin position="290"/>
        <end position="324"/>
    </location>
</feature>
<keyword evidence="1" id="KW-0175">Coiled coil</keyword>
<protein>
    <recommendedName>
        <fullName evidence="5">Fungal N-terminal domain-containing protein</fullName>
    </recommendedName>
</protein>
<gene>
    <name evidence="3" type="ORF">VTL71DRAFT_3767</name>
</gene>
<evidence type="ECO:0000256" key="2">
    <source>
        <dbReference type="SAM" id="MobiDB-lite"/>
    </source>
</evidence>
<evidence type="ECO:0000256" key="1">
    <source>
        <dbReference type="SAM" id="Coils"/>
    </source>
</evidence>
<feature type="region of interest" description="Disordered" evidence="2">
    <location>
        <begin position="250"/>
        <end position="270"/>
    </location>
</feature>
<proteinExistence type="predicted"/>
<evidence type="ECO:0008006" key="5">
    <source>
        <dbReference type="Google" id="ProtNLM"/>
    </source>
</evidence>
<organism evidence="3 4">
    <name type="scientific">Oculimacula yallundae</name>
    <dbReference type="NCBI Taxonomy" id="86028"/>
    <lineage>
        <taxon>Eukaryota</taxon>
        <taxon>Fungi</taxon>
        <taxon>Dikarya</taxon>
        <taxon>Ascomycota</taxon>
        <taxon>Pezizomycotina</taxon>
        <taxon>Leotiomycetes</taxon>
        <taxon>Helotiales</taxon>
        <taxon>Ploettnerulaceae</taxon>
        <taxon>Oculimacula</taxon>
    </lineage>
</organism>
<sequence length="728" mass="80887">MLDPITALALTGNILQFIELGLKATSKARDIYNSADGVTAENADLEFLTQDILAVTTKLAVSSGQASGNGSLDDICRRCTTSANDLLVTLQRLKVEGPKGKWKSARKGLKAVWGKKNVDELRGRLEGWRDEIQFRILVQLRNDVGLITIRDSERFDTLDDYAKALLGATAASDISIRGTLVAEGESSARRHTEMQNVVRFKHDELRDNLRDIALVESQTSDRRHERTAEVITSQNFQVQKTICDAITVESENSGERHEQTRNEITAKQTESQAEITQALEVLDSNIRAEQESTRLELEQLRLAMAQIEEDMARRDDELKALLVELCNSKSDRDKKRIQEKSNAVSTALYALVTVYDTLQKMLHALQAQAKLAMASATLAVFWNARQTGYDRISDQAFDRRMIKGYRWSRGLKCLLSAFRSPAWKVVHPVNFKNLRNGQGTHIGGILDIMDFSSGLSRFGSFTELRFGSESDAAGFDYMVFLIIISSGLVHATGSPENAASVMGGSVIEKPQAYSFGSGMPNSDYHVYSLLRYQKLRRLVSAWAAVGRIAGLEDIAIQILKARCTKWDIEETEVEQNTKGVEDLVGWLFEDDQNDTFSFNVVSVNGGRAGGAALFSIIDYFIHFGFPLNPPAMEITPYGLRATVARPALLTPALRPTTDGISISALRSQQSIARMALDSNRFRREQNAGKLRANVLNQVRIIDDRLAQDPINTSFARLVQGQQVEARGL</sequence>
<accession>A0ABR4C4N7</accession>
<keyword evidence="4" id="KW-1185">Reference proteome</keyword>
<reference evidence="3 4" key="1">
    <citation type="journal article" date="2024" name="Commun. Biol.">
        <title>Comparative genomic analysis of thermophilic fungi reveals convergent evolutionary adaptations and gene losses.</title>
        <authorList>
            <person name="Steindorff A.S."/>
            <person name="Aguilar-Pontes M.V."/>
            <person name="Robinson A.J."/>
            <person name="Andreopoulos B."/>
            <person name="LaButti K."/>
            <person name="Kuo A."/>
            <person name="Mondo S."/>
            <person name="Riley R."/>
            <person name="Otillar R."/>
            <person name="Haridas S."/>
            <person name="Lipzen A."/>
            <person name="Grimwood J."/>
            <person name="Schmutz J."/>
            <person name="Clum A."/>
            <person name="Reid I.D."/>
            <person name="Moisan M.C."/>
            <person name="Butler G."/>
            <person name="Nguyen T.T.M."/>
            <person name="Dewar K."/>
            <person name="Conant G."/>
            <person name="Drula E."/>
            <person name="Henrissat B."/>
            <person name="Hansel C."/>
            <person name="Singer S."/>
            <person name="Hutchinson M.I."/>
            <person name="de Vries R.P."/>
            <person name="Natvig D.O."/>
            <person name="Powell A.J."/>
            <person name="Tsang A."/>
            <person name="Grigoriev I.V."/>
        </authorList>
    </citation>
    <scope>NUCLEOTIDE SEQUENCE [LARGE SCALE GENOMIC DNA]</scope>
    <source>
        <strain evidence="3 4">CBS 494.80</strain>
    </source>
</reference>
<dbReference type="Proteomes" id="UP001595075">
    <property type="component" value="Unassembled WGS sequence"/>
</dbReference>
<evidence type="ECO:0000313" key="4">
    <source>
        <dbReference type="Proteomes" id="UP001595075"/>
    </source>
</evidence>
<comment type="caution">
    <text evidence="3">The sequence shown here is derived from an EMBL/GenBank/DDBJ whole genome shotgun (WGS) entry which is preliminary data.</text>
</comment>
<dbReference type="EMBL" id="JAZHXI010000013">
    <property type="protein sequence ID" value="KAL2064630.1"/>
    <property type="molecule type" value="Genomic_DNA"/>
</dbReference>
<evidence type="ECO:0000313" key="3">
    <source>
        <dbReference type="EMBL" id="KAL2064630.1"/>
    </source>
</evidence>
<name>A0ABR4C4N7_9HELO</name>